<dbReference type="Proteomes" id="UP000267821">
    <property type="component" value="Unassembled WGS sequence"/>
</dbReference>
<evidence type="ECO:0000313" key="1">
    <source>
        <dbReference type="EMBL" id="RPB28133.1"/>
    </source>
</evidence>
<protein>
    <submittedName>
        <fullName evidence="1">Uncharacterized protein</fullName>
    </submittedName>
</protein>
<reference evidence="1 2" key="1">
    <citation type="journal article" date="2018" name="Nat. Ecol. Evol.">
        <title>Pezizomycetes genomes reveal the molecular basis of ectomycorrhizal truffle lifestyle.</title>
        <authorList>
            <person name="Murat C."/>
            <person name="Payen T."/>
            <person name="Noel B."/>
            <person name="Kuo A."/>
            <person name="Morin E."/>
            <person name="Chen J."/>
            <person name="Kohler A."/>
            <person name="Krizsan K."/>
            <person name="Balestrini R."/>
            <person name="Da Silva C."/>
            <person name="Montanini B."/>
            <person name="Hainaut M."/>
            <person name="Levati E."/>
            <person name="Barry K.W."/>
            <person name="Belfiori B."/>
            <person name="Cichocki N."/>
            <person name="Clum A."/>
            <person name="Dockter R.B."/>
            <person name="Fauchery L."/>
            <person name="Guy J."/>
            <person name="Iotti M."/>
            <person name="Le Tacon F."/>
            <person name="Lindquist E.A."/>
            <person name="Lipzen A."/>
            <person name="Malagnac F."/>
            <person name="Mello A."/>
            <person name="Molinier V."/>
            <person name="Miyauchi S."/>
            <person name="Poulain J."/>
            <person name="Riccioni C."/>
            <person name="Rubini A."/>
            <person name="Sitrit Y."/>
            <person name="Splivallo R."/>
            <person name="Traeger S."/>
            <person name="Wang M."/>
            <person name="Zifcakova L."/>
            <person name="Wipf D."/>
            <person name="Zambonelli A."/>
            <person name="Paolocci F."/>
            <person name="Nowrousian M."/>
            <person name="Ottonello S."/>
            <person name="Baldrian P."/>
            <person name="Spatafora J.W."/>
            <person name="Henrissat B."/>
            <person name="Nagy L.G."/>
            <person name="Aury J.M."/>
            <person name="Wincker P."/>
            <person name="Grigoriev I.V."/>
            <person name="Bonfante P."/>
            <person name="Martin F.M."/>
        </authorList>
    </citation>
    <scope>NUCLEOTIDE SEQUENCE [LARGE SCALE GENOMIC DNA]</scope>
    <source>
        <strain evidence="1 2">ATCC MYA-4762</strain>
    </source>
</reference>
<name>A0A3N4LZ03_9PEZI</name>
<organism evidence="1 2">
    <name type="scientific">Terfezia boudieri ATCC MYA-4762</name>
    <dbReference type="NCBI Taxonomy" id="1051890"/>
    <lineage>
        <taxon>Eukaryota</taxon>
        <taxon>Fungi</taxon>
        <taxon>Dikarya</taxon>
        <taxon>Ascomycota</taxon>
        <taxon>Pezizomycotina</taxon>
        <taxon>Pezizomycetes</taxon>
        <taxon>Pezizales</taxon>
        <taxon>Pezizaceae</taxon>
        <taxon>Terfezia</taxon>
    </lineage>
</organism>
<dbReference type="AlphaFoldDB" id="A0A3N4LZ03"/>
<accession>A0A3N4LZ03</accession>
<dbReference type="InParanoid" id="A0A3N4LZ03"/>
<dbReference type="OrthoDB" id="10320207at2759"/>
<proteinExistence type="predicted"/>
<keyword evidence="2" id="KW-1185">Reference proteome</keyword>
<dbReference type="EMBL" id="ML121530">
    <property type="protein sequence ID" value="RPB28133.1"/>
    <property type="molecule type" value="Genomic_DNA"/>
</dbReference>
<sequence>MEAVYSPTEAGQSPATKHDMEQILPNSGTTHNSKSLFWDIMSSIWDFVTGKPSAFPSNVENPAPCQWREKALQQLEKLLVTVTVQTMDLKEQSLRGRISEGEYQKLISAQGRGARGGATDFEMDWYEQRLSEISMLWKEIMELEILLLEVGSMNDERE</sequence>
<evidence type="ECO:0000313" key="2">
    <source>
        <dbReference type="Proteomes" id="UP000267821"/>
    </source>
</evidence>
<gene>
    <name evidence="1" type="ORF">L211DRAFT_846094</name>
</gene>